<keyword evidence="2" id="KW-1185">Reference proteome</keyword>
<dbReference type="InterPro" id="IPR052552">
    <property type="entry name" value="YeaO-like"/>
</dbReference>
<reference evidence="1 2" key="1">
    <citation type="journal article" date="2014" name="Int. J. Syst. Evol. Microbiol.">
        <title>Listeria floridensis sp. nov., Listeria aquatica sp. nov., Listeria cornellensis sp. nov., Listeria riparia sp. nov. and Listeria grandensis sp. nov., from agricultural and natural environments.</title>
        <authorList>
            <person name="den Bakker H.C."/>
            <person name="Warchocki S."/>
            <person name="Wright E.M."/>
            <person name="Allred A.F."/>
            <person name="Ahlstrom C."/>
            <person name="Manuel C.S."/>
            <person name="Stasiewicz M.J."/>
            <person name="Burrell A."/>
            <person name="Roof S."/>
            <person name="Strawn L."/>
            <person name="Fortes E.D."/>
            <person name="Nightingale K.K."/>
            <person name="Kephart D."/>
            <person name="Wiedmann M."/>
        </authorList>
    </citation>
    <scope>NUCLEOTIDE SEQUENCE [LARGE SCALE GENOMIC DNA]</scope>
    <source>
        <strain evidence="1 2">FSL S10-1187</strain>
    </source>
</reference>
<protein>
    <recommendedName>
        <fullName evidence="3">Uroporphyrin-III C-methyltransferase</fullName>
    </recommendedName>
</protein>
<evidence type="ECO:0008006" key="3">
    <source>
        <dbReference type="Google" id="ProtNLM"/>
    </source>
</evidence>
<dbReference type="PANTHER" id="PTHR36849">
    <property type="entry name" value="CYTOPLASMIC PROTEIN-RELATED"/>
    <property type="match status" value="1"/>
</dbReference>
<dbReference type="EMBL" id="AODF01000038">
    <property type="protein sequence ID" value="EUJ26362.1"/>
    <property type="molecule type" value="Genomic_DNA"/>
</dbReference>
<gene>
    <name evidence="1" type="ORF">MFLO_14137</name>
</gene>
<dbReference type="PANTHER" id="PTHR36849:SF1">
    <property type="entry name" value="CYTOPLASMIC PROTEIN"/>
    <property type="match status" value="1"/>
</dbReference>
<dbReference type="RefSeq" id="WP_036098323.1">
    <property type="nucleotide sequence ID" value="NZ_AODF01000038.1"/>
</dbReference>
<organism evidence="1 2">
    <name type="scientific">Listeria floridensis FSL S10-1187</name>
    <dbReference type="NCBI Taxonomy" id="1265817"/>
    <lineage>
        <taxon>Bacteria</taxon>
        <taxon>Bacillati</taxon>
        <taxon>Bacillota</taxon>
        <taxon>Bacilli</taxon>
        <taxon>Bacillales</taxon>
        <taxon>Listeriaceae</taxon>
        <taxon>Listeria</taxon>
    </lineage>
</organism>
<dbReference type="Proteomes" id="UP000019249">
    <property type="component" value="Unassembled WGS sequence"/>
</dbReference>
<dbReference type="Pfam" id="PF22752">
    <property type="entry name" value="DUF488-N3i"/>
    <property type="match status" value="1"/>
</dbReference>
<accession>A0ABN0RCB1</accession>
<evidence type="ECO:0000313" key="2">
    <source>
        <dbReference type="Proteomes" id="UP000019249"/>
    </source>
</evidence>
<evidence type="ECO:0000313" key="1">
    <source>
        <dbReference type="EMBL" id="EUJ26362.1"/>
    </source>
</evidence>
<name>A0ABN0RCB1_9LIST</name>
<proteinExistence type="predicted"/>
<sequence length="118" mass="14187">MLKTKRIYQGAAEEDGCRILVDRLWPRGVSKEKAKLDYWEKEVAPSNDLRKDFHKERIDFEAFRERYVEELRKNKAVEPFVELLKEELAKRDVTLLFGAKNERENQVTVLQEWLEDKF</sequence>
<comment type="caution">
    <text evidence="1">The sequence shown here is derived from an EMBL/GenBank/DDBJ whole genome shotgun (WGS) entry which is preliminary data.</text>
</comment>